<gene>
    <name evidence="1" type="ORF">LR48_Vigan05g009800</name>
</gene>
<organism evidence="1 2">
    <name type="scientific">Phaseolus angularis</name>
    <name type="common">Azuki bean</name>
    <name type="synonym">Vigna angularis</name>
    <dbReference type="NCBI Taxonomy" id="3914"/>
    <lineage>
        <taxon>Eukaryota</taxon>
        <taxon>Viridiplantae</taxon>
        <taxon>Streptophyta</taxon>
        <taxon>Embryophyta</taxon>
        <taxon>Tracheophyta</taxon>
        <taxon>Spermatophyta</taxon>
        <taxon>Magnoliopsida</taxon>
        <taxon>eudicotyledons</taxon>
        <taxon>Gunneridae</taxon>
        <taxon>Pentapetalae</taxon>
        <taxon>rosids</taxon>
        <taxon>fabids</taxon>
        <taxon>Fabales</taxon>
        <taxon>Fabaceae</taxon>
        <taxon>Papilionoideae</taxon>
        <taxon>50 kb inversion clade</taxon>
        <taxon>NPAAA clade</taxon>
        <taxon>indigoferoid/millettioid clade</taxon>
        <taxon>Phaseoleae</taxon>
        <taxon>Vigna</taxon>
    </lineage>
</organism>
<evidence type="ECO:0000313" key="2">
    <source>
        <dbReference type="Proteomes" id="UP000053144"/>
    </source>
</evidence>
<accession>A0A0L9UIW9</accession>
<dbReference type="Gramene" id="KOM42494">
    <property type="protein sequence ID" value="KOM42494"/>
    <property type="gene ID" value="LR48_Vigan05g009800"/>
</dbReference>
<evidence type="ECO:0000313" key="1">
    <source>
        <dbReference type="EMBL" id="KOM42494.1"/>
    </source>
</evidence>
<dbReference type="Proteomes" id="UP000053144">
    <property type="component" value="Chromosome 5"/>
</dbReference>
<proteinExistence type="predicted"/>
<protein>
    <submittedName>
        <fullName evidence="1">Uncharacterized protein</fullName>
    </submittedName>
</protein>
<name>A0A0L9UIW9_PHAAN</name>
<dbReference type="AlphaFoldDB" id="A0A0L9UIW9"/>
<dbReference type="EMBL" id="CM003375">
    <property type="protein sequence ID" value="KOM42494.1"/>
    <property type="molecule type" value="Genomic_DNA"/>
</dbReference>
<reference evidence="2" key="1">
    <citation type="journal article" date="2015" name="Proc. Natl. Acad. Sci. U.S.A.">
        <title>Genome sequencing of adzuki bean (Vigna angularis) provides insight into high starch and low fat accumulation and domestication.</title>
        <authorList>
            <person name="Yang K."/>
            <person name="Tian Z."/>
            <person name="Chen C."/>
            <person name="Luo L."/>
            <person name="Zhao B."/>
            <person name="Wang Z."/>
            <person name="Yu L."/>
            <person name="Li Y."/>
            <person name="Sun Y."/>
            <person name="Li W."/>
            <person name="Chen Y."/>
            <person name="Li Y."/>
            <person name="Zhang Y."/>
            <person name="Ai D."/>
            <person name="Zhao J."/>
            <person name="Shang C."/>
            <person name="Ma Y."/>
            <person name="Wu B."/>
            <person name="Wang M."/>
            <person name="Gao L."/>
            <person name="Sun D."/>
            <person name="Zhang P."/>
            <person name="Guo F."/>
            <person name="Wang W."/>
            <person name="Li Y."/>
            <person name="Wang J."/>
            <person name="Varshney R.K."/>
            <person name="Wang J."/>
            <person name="Ling H.Q."/>
            <person name="Wan P."/>
        </authorList>
    </citation>
    <scope>NUCLEOTIDE SEQUENCE</scope>
    <source>
        <strain evidence="2">cv. Jingnong 6</strain>
    </source>
</reference>
<sequence>MWDIRLAFNGYPTSVDRSQTSVEGKRMSHIRFGLSWTLFRRAITSQVEKQKAPRMVNGEPTWMPQIDAPPRQMNGLLRTNCCSTPNGRLRKIKKKEMEEEN</sequence>